<reference evidence="5 6" key="1">
    <citation type="submission" date="2023-10" db="EMBL/GenBank/DDBJ databases">
        <title>Niallia locisalis sp.nov. isolated from a salt pond sample.</title>
        <authorList>
            <person name="Li X.-J."/>
            <person name="Dong L."/>
        </authorList>
    </citation>
    <scope>NUCLEOTIDE SEQUENCE [LARGE SCALE GENOMIC DNA]</scope>
    <source>
        <strain evidence="5 6">DSM 29761</strain>
    </source>
</reference>
<dbReference type="PANTHER" id="PTHR43479">
    <property type="entry name" value="ACREF/ENVCD OPERON REPRESSOR-RELATED"/>
    <property type="match status" value="1"/>
</dbReference>
<dbReference type="InterPro" id="IPR050624">
    <property type="entry name" value="HTH-type_Tx_Regulator"/>
</dbReference>
<feature type="DNA-binding region" description="H-T-H motif" evidence="3">
    <location>
        <begin position="34"/>
        <end position="53"/>
    </location>
</feature>
<protein>
    <submittedName>
        <fullName evidence="5">TetR/AcrR family transcriptional regulator</fullName>
    </submittedName>
</protein>
<evidence type="ECO:0000313" key="5">
    <source>
        <dbReference type="EMBL" id="WVX79505.1"/>
    </source>
</evidence>
<evidence type="ECO:0000256" key="2">
    <source>
        <dbReference type="ARBA" id="ARBA00023125"/>
    </source>
</evidence>
<dbReference type="Proteomes" id="UP001357223">
    <property type="component" value="Chromosome"/>
</dbReference>
<evidence type="ECO:0000256" key="3">
    <source>
        <dbReference type="PROSITE-ProRule" id="PRU00335"/>
    </source>
</evidence>
<keyword evidence="6" id="KW-1185">Reference proteome</keyword>
<dbReference type="InterPro" id="IPR001647">
    <property type="entry name" value="HTH_TetR"/>
</dbReference>
<keyword evidence="1" id="KW-0678">Repressor</keyword>
<sequence>MVQPKTDPRVLRTRKLIMDSFIELSGKKEFKDITVKDITTEAMINRATFYYHFEDIYDLLDKVLSEVLSINLDGHIYEKNEINEELLIRIFIAITNFQKSLSTRCHRGYEDTIARIIKEQLEIIFYKMLLKQNTTEKDETLKMTAVILSWGMYGASVEWRRNSQQIPPEEFIQSAIPFIFSGIDFVSKNK</sequence>
<dbReference type="EMBL" id="CP137640">
    <property type="protein sequence ID" value="WVX79505.1"/>
    <property type="molecule type" value="Genomic_DNA"/>
</dbReference>
<dbReference type="InterPro" id="IPR009057">
    <property type="entry name" value="Homeodomain-like_sf"/>
</dbReference>
<organism evidence="5 6">
    <name type="scientific">Niallia oryzisoli</name>
    <dbReference type="NCBI Taxonomy" id="1737571"/>
    <lineage>
        <taxon>Bacteria</taxon>
        <taxon>Bacillati</taxon>
        <taxon>Bacillota</taxon>
        <taxon>Bacilli</taxon>
        <taxon>Bacillales</taxon>
        <taxon>Bacillaceae</taxon>
        <taxon>Niallia</taxon>
    </lineage>
</organism>
<dbReference type="PANTHER" id="PTHR43479:SF7">
    <property type="entry name" value="TETR-FAMILY TRANSCRIPTIONAL REGULATOR"/>
    <property type="match status" value="1"/>
</dbReference>
<name>A0ABZ2CC42_9BACI</name>
<keyword evidence="2 3" id="KW-0238">DNA-binding</keyword>
<gene>
    <name evidence="5" type="ORF">R4Z09_19705</name>
</gene>
<dbReference type="SUPFAM" id="SSF46689">
    <property type="entry name" value="Homeodomain-like"/>
    <property type="match status" value="1"/>
</dbReference>
<evidence type="ECO:0000259" key="4">
    <source>
        <dbReference type="PROSITE" id="PS50977"/>
    </source>
</evidence>
<dbReference type="PROSITE" id="PS50977">
    <property type="entry name" value="HTH_TETR_2"/>
    <property type="match status" value="1"/>
</dbReference>
<dbReference type="Pfam" id="PF00440">
    <property type="entry name" value="TetR_N"/>
    <property type="match status" value="1"/>
</dbReference>
<feature type="domain" description="HTH tetR-type" evidence="4">
    <location>
        <begin position="11"/>
        <end position="71"/>
    </location>
</feature>
<dbReference type="Gene3D" id="1.10.357.10">
    <property type="entry name" value="Tetracycline Repressor, domain 2"/>
    <property type="match status" value="1"/>
</dbReference>
<accession>A0ABZ2CC42</accession>
<evidence type="ECO:0000313" key="6">
    <source>
        <dbReference type="Proteomes" id="UP001357223"/>
    </source>
</evidence>
<evidence type="ECO:0000256" key="1">
    <source>
        <dbReference type="ARBA" id="ARBA00022491"/>
    </source>
</evidence>
<dbReference type="RefSeq" id="WP_338448439.1">
    <property type="nucleotide sequence ID" value="NZ_CP137640.1"/>
</dbReference>
<proteinExistence type="predicted"/>